<comment type="caution">
    <text evidence="1">The sequence shown here is derived from an EMBL/GenBank/DDBJ whole genome shotgun (WGS) entry which is preliminary data.</text>
</comment>
<proteinExistence type="predicted"/>
<evidence type="ECO:0000313" key="1">
    <source>
        <dbReference type="EMBL" id="KAL3888405.1"/>
    </source>
</evidence>
<accession>A0ABD3XS17</accession>
<gene>
    <name evidence="1" type="ORF">ACJMK2_000773</name>
</gene>
<keyword evidence="2" id="KW-1185">Reference proteome</keyword>
<dbReference type="Proteomes" id="UP001634394">
    <property type="component" value="Unassembled WGS sequence"/>
</dbReference>
<protein>
    <submittedName>
        <fullName evidence="1">Uncharacterized protein</fullName>
    </submittedName>
</protein>
<evidence type="ECO:0000313" key="2">
    <source>
        <dbReference type="Proteomes" id="UP001634394"/>
    </source>
</evidence>
<dbReference type="SUPFAM" id="SSF75011">
    <property type="entry name" value="3-carboxy-cis,cis-mucoante lactonizing enzyme"/>
    <property type="match status" value="1"/>
</dbReference>
<dbReference type="EMBL" id="JBJQND010000001">
    <property type="protein sequence ID" value="KAL3888405.1"/>
    <property type="molecule type" value="Genomic_DNA"/>
</dbReference>
<name>A0ABD3XS17_SINWO</name>
<sequence>MNPANIIVWSTVVSISFATNLRPRLILDSNPMFDNARAIGNVDSNKITEASGIAASRKHPNILYTHNDHGSGNRIYAIDATTAHLRATFEITHADSNDWEDVAVGTCHGSKSCLYIGDTGNSGQGAKNIIYRVLEPDSVHSGSLSIDAKIHFTWDAQDCETLMVDPVGEIYIISKVDGGKGLIGHIPSSAWDSGKTVHVSSSAYLNISTSHLDPVGGDISPSGDEILVKTRDSVLFWNMNGSHDYVSVLQTQPIKLPYILEHQGEAVAWQPDGRGYYTLGEGLHSPLYHYRLL</sequence>
<dbReference type="AlphaFoldDB" id="A0ABD3XS17"/>
<reference evidence="1 2" key="1">
    <citation type="submission" date="2024-11" db="EMBL/GenBank/DDBJ databases">
        <title>Chromosome-level genome assembly of the freshwater bivalve Anodonta woodiana.</title>
        <authorList>
            <person name="Chen X."/>
        </authorList>
    </citation>
    <scope>NUCLEOTIDE SEQUENCE [LARGE SCALE GENOMIC DNA]</scope>
    <source>
        <strain evidence="1">MN2024</strain>
        <tissue evidence="1">Gills</tissue>
    </source>
</reference>
<organism evidence="1 2">
    <name type="scientific">Sinanodonta woodiana</name>
    <name type="common">Chinese pond mussel</name>
    <name type="synonym">Anodonta woodiana</name>
    <dbReference type="NCBI Taxonomy" id="1069815"/>
    <lineage>
        <taxon>Eukaryota</taxon>
        <taxon>Metazoa</taxon>
        <taxon>Spiralia</taxon>
        <taxon>Lophotrochozoa</taxon>
        <taxon>Mollusca</taxon>
        <taxon>Bivalvia</taxon>
        <taxon>Autobranchia</taxon>
        <taxon>Heteroconchia</taxon>
        <taxon>Palaeoheterodonta</taxon>
        <taxon>Unionida</taxon>
        <taxon>Unionoidea</taxon>
        <taxon>Unionidae</taxon>
        <taxon>Unioninae</taxon>
        <taxon>Sinanodonta</taxon>
    </lineage>
</organism>